<dbReference type="SMART" id="SM00271">
    <property type="entry name" value="DnaJ"/>
    <property type="match status" value="1"/>
</dbReference>
<evidence type="ECO:0000313" key="4">
    <source>
        <dbReference type="Proteomes" id="UP000494216"/>
    </source>
</evidence>
<accession>A0A8S0XDW9</accession>
<dbReference type="Gene3D" id="1.10.287.110">
    <property type="entry name" value="DnaJ domain"/>
    <property type="match status" value="1"/>
</dbReference>
<evidence type="ECO:0000259" key="2">
    <source>
        <dbReference type="PROSITE" id="PS50076"/>
    </source>
</evidence>
<evidence type="ECO:0000256" key="1">
    <source>
        <dbReference type="ARBA" id="ARBA00023186"/>
    </source>
</evidence>
<dbReference type="PRINTS" id="PR00625">
    <property type="entry name" value="JDOMAIN"/>
</dbReference>
<dbReference type="Proteomes" id="UP000494216">
    <property type="component" value="Unassembled WGS sequence"/>
</dbReference>
<keyword evidence="1" id="KW-0143">Chaperone</keyword>
<proteinExistence type="predicted"/>
<dbReference type="InterPro" id="IPR036869">
    <property type="entry name" value="J_dom_sf"/>
</dbReference>
<organism evidence="3 4">
    <name type="scientific">Candidatus Methylobacter favarea</name>
    <dbReference type="NCBI Taxonomy" id="2707345"/>
    <lineage>
        <taxon>Bacteria</taxon>
        <taxon>Pseudomonadati</taxon>
        <taxon>Pseudomonadota</taxon>
        <taxon>Gammaproteobacteria</taxon>
        <taxon>Methylococcales</taxon>
        <taxon>Methylococcaceae</taxon>
        <taxon>Methylobacter</taxon>
    </lineage>
</organism>
<dbReference type="SUPFAM" id="SSF46565">
    <property type="entry name" value="Chaperone J-domain"/>
    <property type="match status" value="1"/>
</dbReference>
<comment type="caution">
    <text evidence="3">The sequence shown here is derived from an EMBL/GenBank/DDBJ whole genome shotgun (WGS) entry which is preliminary data.</text>
</comment>
<feature type="domain" description="J" evidence="2">
    <location>
        <begin position="3"/>
        <end position="62"/>
    </location>
</feature>
<dbReference type="InterPro" id="IPR001623">
    <property type="entry name" value="DnaJ_domain"/>
</dbReference>
<sequence>MKTPYEILEVAEQATDSEIKQAYLQKVKLNPPARNHERFQQIHSAYETIKNITSREKYALFNYPEADFDALLDQAFSTAQPLLISADHFDKLLRASIDDKTFLIGNPKKTTV</sequence>
<reference evidence="3 4" key="1">
    <citation type="submission" date="2020-02" db="EMBL/GenBank/DDBJ databases">
        <authorList>
            <person name="Hogendoorn C."/>
        </authorList>
    </citation>
    <scope>NUCLEOTIDE SEQUENCE [LARGE SCALE GENOMIC DNA]</scope>
    <source>
        <strain evidence="3">METHB21</strain>
    </source>
</reference>
<gene>
    <name evidence="3" type="ORF">METHB2_10112</name>
</gene>
<dbReference type="AlphaFoldDB" id="A0A8S0XDW9"/>
<name>A0A8S0XDW9_9GAMM</name>
<dbReference type="RefSeq" id="WP_174624294.1">
    <property type="nucleotide sequence ID" value="NZ_CADCXN010000001.1"/>
</dbReference>
<evidence type="ECO:0000313" key="3">
    <source>
        <dbReference type="EMBL" id="CAA9889272.1"/>
    </source>
</evidence>
<protein>
    <recommendedName>
        <fullName evidence="2">J domain-containing protein</fullName>
    </recommendedName>
</protein>
<dbReference type="Pfam" id="PF00226">
    <property type="entry name" value="DnaJ"/>
    <property type="match status" value="1"/>
</dbReference>
<dbReference type="EMBL" id="CADCXN010000001">
    <property type="protein sequence ID" value="CAA9889272.1"/>
    <property type="molecule type" value="Genomic_DNA"/>
</dbReference>
<dbReference type="PROSITE" id="PS50076">
    <property type="entry name" value="DNAJ_2"/>
    <property type="match status" value="1"/>
</dbReference>
<dbReference type="CDD" id="cd06257">
    <property type="entry name" value="DnaJ"/>
    <property type="match status" value="1"/>
</dbReference>
<keyword evidence="4" id="KW-1185">Reference proteome</keyword>